<name>A0AAW0PTQ1_9GOBI</name>
<dbReference type="PANTHER" id="PTHR11505">
    <property type="entry name" value="L1 TRANSPOSABLE ELEMENT-RELATED"/>
    <property type="match status" value="1"/>
</dbReference>
<proteinExistence type="predicted"/>
<comment type="caution">
    <text evidence="3">The sequence shown here is derived from an EMBL/GenBank/DDBJ whole genome shotgun (WGS) entry which is preliminary data.</text>
</comment>
<keyword evidence="1" id="KW-0175">Coiled coil</keyword>
<evidence type="ECO:0000313" key="4">
    <source>
        <dbReference type="Proteomes" id="UP001460270"/>
    </source>
</evidence>
<gene>
    <name evidence="3" type="ORF">WMY93_002201</name>
</gene>
<evidence type="ECO:0000256" key="1">
    <source>
        <dbReference type="SAM" id="Coils"/>
    </source>
</evidence>
<evidence type="ECO:0008006" key="5">
    <source>
        <dbReference type="Google" id="ProtNLM"/>
    </source>
</evidence>
<feature type="region of interest" description="Disordered" evidence="2">
    <location>
        <begin position="239"/>
        <end position="259"/>
    </location>
</feature>
<protein>
    <recommendedName>
        <fullName evidence="5">L1 transposable element RRM domain-containing protein</fullName>
    </recommendedName>
</protein>
<keyword evidence="4" id="KW-1185">Reference proteome</keyword>
<sequence length="259" mass="29538">MTELNKGLGVEDTALAKFIEETMAKYFKEADEKSEARNSRLEKRIESMHNTLSRHTEEIKTLRTDITNLQQRAVQAEKGQKFLADKVVEMEDRARRDNVLIFNLKEGIEGSSTLAYLGENIPMWFPALEAAPELMRAHRLGPPRRGQASPTDAGPGKDYNPRPIILKCLRYTERDLLLKEARKKAPEVAGIQLKFAADYSEVTTKRRKPCYKIMHAARTRGFNAFLLYPATIKLQRGGETHTFKDPTEAELNKGKREFS</sequence>
<dbReference type="Proteomes" id="UP001460270">
    <property type="component" value="Unassembled WGS sequence"/>
</dbReference>
<organism evidence="3 4">
    <name type="scientific">Mugilogobius chulae</name>
    <name type="common">yellowstripe goby</name>
    <dbReference type="NCBI Taxonomy" id="88201"/>
    <lineage>
        <taxon>Eukaryota</taxon>
        <taxon>Metazoa</taxon>
        <taxon>Chordata</taxon>
        <taxon>Craniata</taxon>
        <taxon>Vertebrata</taxon>
        <taxon>Euteleostomi</taxon>
        <taxon>Actinopterygii</taxon>
        <taxon>Neopterygii</taxon>
        <taxon>Teleostei</taxon>
        <taxon>Neoteleostei</taxon>
        <taxon>Acanthomorphata</taxon>
        <taxon>Gobiaria</taxon>
        <taxon>Gobiiformes</taxon>
        <taxon>Gobioidei</taxon>
        <taxon>Gobiidae</taxon>
        <taxon>Gobionellinae</taxon>
        <taxon>Mugilogobius</taxon>
    </lineage>
</organism>
<evidence type="ECO:0000256" key="2">
    <source>
        <dbReference type="SAM" id="MobiDB-lite"/>
    </source>
</evidence>
<accession>A0AAW0PTQ1</accession>
<dbReference type="Gene3D" id="3.30.70.1820">
    <property type="entry name" value="L1 transposable element, RRM domain"/>
    <property type="match status" value="1"/>
</dbReference>
<feature type="coiled-coil region" evidence="1">
    <location>
        <begin position="38"/>
        <end position="79"/>
    </location>
</feature>
<dbReference type="EMBL" id="JBBPFD010000002">
    <property type="protein sequence ID" value="KAK7938875.1"/>
    <property type="molecule type" value="Genomic_DNA"/>
</dbReference>
<evidence type="ECO:0000313" key="3">
    <source>
        <dbReference type="EMBL" id="KAK7938875.1"/>
    </source>
</evidence>
<dbReference type="AlphaFoldDB" id="A0AAW0PTQ1"/>
<dbReference type="InterPro" id="IPR004244">
    <property type="entry name" value="Transposase_22"/>
</dbReference>
<reference evidence="4" key="1">
    <citation type="submission" date="2024-04" db="EMBL/GenBank/DDBJ databases">
        <title>Salinicola lusitanus LLJ914,a marine bacterium isolated from the Okinawa Trough.</title>
        <authorList>
            <person name="Li J."/>
        </authorList>
    </citation>
    <scope>NUCLEOTIDE SEQUENCE [LARGE SCALE GENOMIC DNA]</scope>
</reference>